<keyword evidence="1" id="KW-0539">Nucleus</keyword>
<reference evidence="3" key="1">
    <citation type="submission" date="2025-08" db="UniProtKB">
        <authorList>
            <consortium name="Ensembl"/>
        </authorList>
    </citation>
    <scope>IDENTIFICATION</scope>
    <source>
        <strain evidence="3">Glennie</strain>
    </source>
</reference>
<evidence type="ECO:0000256" key="1">
    <source>
        <dbReference type="ARBA" id="ARBA00023242"/>
    </source>
</evidence>
<dbReference type="InterPro" id="IPR050916">
    <property type="entry name" value="SCAN-C2H2_zinc_finger"/>
</dbReference>
<dbReference type="PANTHER" id="PTHR45935:SF29">
    <property type="entry name" value="SCAN BOX DOMAIN-CONTAINING PROTEIN"/>
    <property type="match status" value="1"/>
</dbReference>
<protein>
    <recommendedName>
        <fullName evidence="2">SCAN box domain-containing protein</fullName>
    </recommendedName>
</protein>
<dbReference type="SUPFAM" id="SSF47353">
    <property type="entry name" value="Retrovirus capsid dimerization domain-like"/>
    <property type="match status" value="1"/>
</dbReference>
<accession>F7CRB2</accession>
<dbReference type="AlphaFoldDB" id="F7CRB2"/>
<dbReference type="Gene3D" id="1.10.4020.10">
    <property type="entry name" value="DNA breaking-rejoining enzymes"/>
    <property type="match status" value="1"/>
</dbReference>
<evidence type="ECO:0000313" key="4">
    <source>
        <dbReference type="Proteomes" id="UP000002279"/>
    </source>
</evidence>
<evidence type="ECO:0000259" key="2">
    <source>
        <dbReference type="PROSITE" id="PS50804"/>
    </source>
</evidence>
<evidence type="ECO:0000313" key="3">
    <source>
        <dbReference type="Ensembl" id="ENSOANP00000008630.2"/>
    </source>
</evidence>
<proteinExistence type="predicted"/>
<dbReference type="PROSITE" id="PS50804">
    <property type="entry name" value="SCAN_BOX"/>
    <property type="match status" value="1"/>
</dbReference>
<dbReference type="GeneTree" id="ENSGT00940000154740"/>
<dbReference type="Proteomes" id="UP000002279">
    <property type="component" value="Unplaced"/>
</dbReference>
<keyword evidence="4" id="KW-1185">Reference proteome</keyword>
<dbReference type="STRING" id="9258.ENSOANP00000008630"/>
<dbReference type="PANTHER" id="PTHR45935">
    <property type="entry name" value="PROTEIN ZBED8-RELATED"/>
    <property type="match status" value="1"/>
</dbReference>
<dbReference type="CDD" id="cd07936">
    <property type="entry name" value="SCAN"/>
    <property type="match status" value="1"/>
</dbReference>
<dbReference type="InterPro" id="IPR003309">
    <property type="entry name" value="SCAN_dom"/>
</dbReference>
<dbReference type="Pfam" id="PF02023">
    <property type="entry name" value="SCAN"/>
    <property type="match status" value="1"/>
</dbReference>
<dbReference type="FunFam" id="1.10.4020.10:FF:000001">
    <property type="entry name" value="zinc finger protein 263 isoform X1"/>
    <property type="match status" value="1"/>
</dbReference>
<dbReference type="eggNOG" id="KOG1721">
    <property type="taxonomic scope" value="Eukaryota"/>
</dbReference>
<sequence>MTAKSRWVVALKPHVWAPKEQERLLTTNMEETWTPRTESDQHGNGEFCCWNFWWFRYQEASGPWKALSQLHELCCQWLMPEKQTKELLVLEKFLSILPGEIQTWVRIHQSQRGEETGTLAEDLQSDLDGPKHLVKEEKFT</sequence>
<dbReference type="InterPro" id="IPR038269">
    <property type="entry name" value="SCAN_sf"/>
</dbReference>
<dbReference type="InParanoid" id="F7CRB2"/>
<reference evidence="3" key="2">
    <citation type="submission" date="2025-09" db="UniProtKB">
        <authorList>
            <consortium name="Ensembl"/>
        </authorList>
    </citation>
    <scope>IDENTIFICATION</scope>
    <source>
        <strain evidence="3">Glennie</strain>
    </source>
</reference>
<dbReference type="SMART" id="SM00431">
    <property type="entry name" value="SCAN"/>
    <property type="match status" value="1"/>
</dbReference>
<name>F7CRB2_ORNAN</name>
<organism evidence="3 4">
    <name type="scientific">Ornithorhynchus anatinus</name>
    <name type="common">Duckbill platypus</name>
    <dbReference type="NCBI Taxonomy" id="9258"/>
    <lineage>
        <taxon>Eukaryota</taxon>
        <taxon>Metazoa</taxon>
        <taxon>Chordata</taxon>
        <taxon>Craniata</taxon>
        <taxon>Vertebrata</taxon>
        <taxon>Euteleostomi</taxon>
        <taxon>Mammalia</taxon>
        <taxon>Monotremata</taxon>
        <taxon>Ornithorhynchidae</taxon>
        <taxon>Ornithorhynchus</taxon>
    </lineage>
</organism>
<feature type="domain" description="SCAN box" evidence="2">
    <location>
        <begin position="52"/>
        <end position="127"/>
    </location>
</feature>
<dbReference type="Ensembl" id="ENSOANT00000008632.2">
    <property type="protein sequence ID" value="ENSOANP00000008630.2"/>
    <property type="gene ID" value="ENSOANG00000005431.2"/>
</dbReference>
<dbReference type="HOGENOM" id="CLU_002678_53_4_1"/>